<protein>
    <submittedName>
        <fullName evidence="1">Uncharacterized protein</fullName>
    </submittedName>
</protein>
<comment type="caution">
    <text evidence="1">The sequence shown here is derived from an EMBL/GenBank/DDBJ whole genome shotgun (WGS) entry which is preliminary data.</text>
</comment>
<reference evidence="1" key="1">
    <citation type="journal article" date="2020" name="G3 (Bethesda)">
        <title>High-Quality Assemblies for Three Invasive Social Wasps from the &lt;i&gt;Vespula&lt;/i&gt; Genus.</title>
        <authorList>
            <person name="Harrop T.W.R."/>
            <person name="Guhlin J."/>
            <person name="McLaughlin G.M."/>
            <person name="Permina E."/>
            <person name="Stockwell P."/>
            <person name="Gilligan J."/>
            <person name="Le Lec M.F."/>
            <person name="Gruber M.A.M."/>
            <person name="Quinn O."/>
            <person name="Lovegrove M."/>
            <person name="Duncan E.J."/>
            <person name="Remnant E.J."/>
            <person name="Van Eeckhoven J."/>
            <person name="Graham B."/>
            <person name="Knapp R.A."/>
            <person name="Langford K.W."/>
            <person name="Kronenberg Z."/>
            <person name="Press M.O."/>
            <person name="Eacker S.M."/>
            <person name="Wilson-Rankin E.E."/>
            <person name="Purcell J."/>
            <person name="Lester P.J."/>
            <person name="Dearden P.K."/>
        </authorList>
    </citation>
    <scope>NUCLEOTIDE SEQUENCE</scope>
    <source>
        <strain evidence="1">Linc-1</strain>
    </source>
</reference>
<organism evidence="1 2">
    <name type="scientific">Vespula germanica</name>
    <name type="common">German yellow jacket</name>
    <name type="synonym">Paravespula germanica</name>
    <dbReference type="NCBI Taxonomy" id="30212"/>
    <lineage>
        <taxon>Eukaryota</taxon>
        <taxon>Metazoa</taxon>
        <taxon>Ecdysozoa</taxon>
        <taxon>Arthropoda</taxon>
        <taxon>Hexapoda</taxon>
        <taxon>Insecta</taxon>
        <taxon>Pterygota</taxon>
        <taxon>Neoptera</taxon>
        <taxon>Endopterygota</taxon>
        <taxon>Hymenoptera</taxon>
        <taxon>Apocrita</taxon>
        <taxon>Aculeata</taxon>
        <taxon>Vespoidea</taxon>
        <taxon>Vespidae</taxon>
        <taxon>Vespinae</taxon>
        <taxon>Vespula</taxon>
    </lineage>
</organism>
<dbReference type="AlphaFoldDB" id="A0A834MVK6"/>
<gene>
    <name evidence="1" type="ORF">HZH68_013694</name>
</gene>
<sequence length="544" mass="60737">MQEGHDRSCLEISEADGVDGGAICKRGFTQHHFAEKPEAPEAERHLGSWILETKWSSGGALPTKDDTLYFDTHAFPQVVTEGSRDAPPTKEDTEVIYSTARRPPIQIYLQFRHACVSARRNGEVRVLSPPRRTPKLYIPQPDGPRFRSTYNFDLHAFPQGEVEKWESSPHQGGHRSFIFHSPTALASDLLRMSTCMRFRMTKWRSGGALPTKEDTEVIYSTARRPPLQINLQFRHACVSASKNDEMEKWECSPHQGGHRSYIFHSPTAPASDQLTISTRMCFRKKKREDLADECTSHISQYAPQKYKAAAFDTSHATNFHHSHFNARELHLEILTSECQYNTTLYLTFRVGPLGEAQGFYHSGVYRHERTSKLQLDATGASIDDDFTQVQCGITHIFDILYFFFCYRSPLFIFGDFDNISGHVDLEISAGCYRSESPLCTFGDSDNISGRVDLEISAGCHGSESPLCTFGDSDNISGRVDLDISAGGYRSESPPCTFGDSDNGSGRVDLEISAGCNGSESPLCTFRDFANLSGLRLKVASEGCV</sequence>
<name>A0A834MVK6_VESGE</name>
<dbReference type="EMBL" id="JACSDZ010000016">
    <property type="protein sequence ID" value="KAF7385264.1"/>
    <property type="molecule type" value="Genomic_DNA"/>
</dbReference>
<proteinExistence type="predicted"/>
<accession>A0A834MVK6</accession>
<dbReference type="Proteomes" id="UP000617340">
    <property type="component" value="Unassembled WGS sequence"/>
</dbReference>
<evidence type="ECO:0000313" key="1">
    <source>
        <dbReference type="EMBL" id="KAF7385264.1"/>
    </source>
</evidence>
<evidence type="ECO:0000313" key="2">
    <source>
        <dbReference type="Proteomes" id="UP000617340"/>
    </source>
</evidence>
<keyword evidence="2" id="KW-1185">Reference proteome</keyword>